<dbReference type="STRING" id="709032.Sulku_1817"/>
<dbReference type="EMBL" id="CP002355">
    <property type="protein sequence ID" value="ADR34477.1"/>
    <property type="molecule type" value="Genomic_DNA"/>
</dbReference>
<dbReference type="HOGENOM" id="CLU_023785_0_0_7"/>
<dbReference type="Gene3D" id="2.130.10.10">
    <property type="entry name" value="YVTN repeat-like/Quinoprotein amine dehydrogenase"/>
    <property type="match status" value="1"/>
</dbReference>
<evidence type="ECO:0000313" key="2">
    <source>
        <dbReference type="EMBL" id="ADR34477.1"/>
    </source>
</evidence>
<dbReference type="InterPro" id="IPR036322">
    <property type="entry name" value="WD40_repeat_dom_sf"/>
</dbReference>
<sequence length="719" mass="82778">MPQKISLTQFDSPIVLIQPLEYPKIGLVTQNNTVYTYDLESGESTKVFHLNIAERTTLICAFDSHNNRLLFGSDKASALNLIDLNQKKVINQYDLDQQTPTFISFSPDGQYFVCGTDQGRVLLWRCDSNTLISRLHSFPEYTSAYTKPKTNYVSALTFDGMTLATTGYGGSIVVTDYRTQTFLKRYSPGYLKNTALLIYNANTIITGNQEGTLIKIDQKGSIPNQRLGTSHKNIRFLKRIGPEPYMIVASDLPYVTLINGDTFKVIQERYLELDGPLSALCVLDRDNTLIAANQNNELLKFDLQPFEHLEKLIQDHEYAEAYLYCTNEPLLLQSDLYKELESIYDEHLKKAKEYLTQKLIADAKLVLEPFKTAKAKEIAEVFQVYSFMDRFTNLFEQNKLAAFYGHAEQYPLLQETPVYQRAEKLWAEKFMNAQRLMFLNKEREIQEELHLFTTVSSKRPFILLLLQNSAVLKIYSKAIQTKNYYQLRNLTVSFPLLRKFPSYQNFIKETGEIVGATIKALNERSFEQAELLLNELKDVVQYESEYLQLKKLYSLAKNLHRALTHEQLRSAYHLIDNHHELLMLPWGEELNTQWNEKLSLAEQYAIKGDISYIKNELGDLFDLPHRYGRIGDILRTAYHVQLKKLLKTDSEAFCAGIITYCELFGIDTELRNLLKKAKQKEVVPDLSQSHLTPKNRDFWLSHIPLLPNKIASSNTAATA</sequence>
<evidence type="ECO:0000313" key="3">
    <source>
        <dbReference type="Proteomes" id="UP000008721"/>
    </source>
</evidence>
<keyword evidence="3" id="KW-1185">Reference proteome</keyword>
<proteinExistence type="predicted"/>
<dbReference type="AlphaFoldDB" id="E4U1E0"/>
<dbReference type="OrthoDB" id="5332333at2"/>
<name>E4U1E0_SULKY</name>
<dbReference type="KEGG" id="sku:Sulku_1817"/>
<organism evidence="2 3">
    <name type="scientific">Sulfuricurvum kujiense (strain ATCC BAA-921 / DSM 16994 / JCM 11577 / YK-1)</name>
    <dbReference type="NCBI Taxonomy" id="709032"/>
    <lineage>
        <taxon>Bacteria</taxon>
        <taxon>Pseudomonadati</taxon>
        <taxon>Campylobacterota</taxon>
        <taxon>Epsilonproteobacteria</taxon>
        <taxon>Campylobacterales</taxon>
        <taxon>Sulfurimonadaceae</taxon>
        <taxon>Sulfuricurvum</taxon>
    </lineage>
</organism>
<reference evidence="2 3" key="1">
    <citation type="journal article" date="2012" name="Stand. Genomic Sci.">
        <title>Complete genome sequence of the sulfur compounds oxidizing chemolithoautotroph Sulfuricurvum kujiense type strain (YK-1(T)).</title>
        <authorList>
            <person name="Han C."/>
            <person name="Kotsyurbenko O."/>
            <person name="Chertkov O."/>
            <person name="Held B."/>
            <person name="Lapidus A."/>
            <person name="Nolan M."/>
            <person name="Lucas S."/>
            <person name="Hammon N."/>
            <person name="Deshpande S."/>
            <person name="Cheng J.F."/>
            <person name="Tapia R."/>
            <person name="Goodwin L.A."/>
            <person name="Pitluck S."/>
            <person name="Liolios K."/>
            <person name="Pagani I."/>
            <person name="Ivanova N."/>
            <person name="Mavromatis K."/>
            <person name="Mikhailova N."/>
            <person name="Pati A."/>
            <person name="Chen A."/>
            <person name="Palaniappan K."/>
            <person name="Land M."/>
            <person name="Hauser L."/>
            <person name="Chang Y.J."/>
            <person name="Jeffries C.D."/>
            <person name="Brambilla E.M."/>
            <person name="Rohde M."/>
            <person name="Spring S."/>
            <person name="Sikorski J."/>
            <person name="Goker M."/>
            <person name="Woyke T."/>
            <person name="Bristow J."/>
            <person name="Eisen J.A."/>
            <person name="Markowitz V."/>
            <person name="Hugenholtz P."/>
            <person name="Kyrpides N.C."/>
            <person name="Klenk H.P."/>
            <person name="Detter J.C."/>
        </authorList>
    </citation>
    <scope>NUCLEOTIDE SEQUENCE [LARGE SCALE GENOMIC DNA]</scope>
    <source>
        <strain evidence="3">ATCC BAA-921 / DSM 16994 / JCM 11577 / YK-1</strain>
    </source>
</reference>
<evidence type="ECO:0008006" key="4">
    <source>
        <dbReference type="Google" id="ProtNLM"/>
    </source>
</evidence>
<feature type="repeat" description="WD" evidence="1">
    <location>
        <begin position="103"/>
        <end position="134"/>
    </location>
</feature>
<gene>
    <name evidence="2" type="ordered locus">Sulku_1817</name>
</gene>
<dbReference type="SUPFAM" id="SSF50978">
    <property type="entry name" value="WD40 repeat-like"/>
    <property type="match status" value="1"/>
</dbReference>
<evidence type="ECO:0000256" key="1">
    <source>
        <dbReference type="PROSITE-ProRule" id="PRU00221"/>
    </source>
</evidence>
<accession>E4U1E0</accession>
<dbReference type="InterPro" id="IPR015943">
    <property type="entry name" value="WD40/YVTN_repeat-like_dom_sf"/>
</dbReference>
<dbReference type="Proteomes" id="UP000008721">
    <property type="component" value="Chromosome"/>
</dbReference>
<dbReference type="eggNOG" id="COG2319">
    <property type="taxonomic scope" value="Bacteria"/>
</dbReference>
<dbReference type="PROSITE" id="PS50082">
    <property type="entry name" value="WD_REPEATS_2"/>
    <property type="match status" value="1"/>
</dbReference>
<dbReference type="InterPro" id="IPR001680">
    <property type="entry name" value="WD40_rpt"/>
</dbReference>
<protein>
    <recommendedName>
        <fullName evidence="4">WD40 repeat, subgroup</fullName>
    </recommendedName>
</protein>
<keyword evidence="1" id="KW-0853">WD repeat</keyword>
<dbReference type="RefSeq" id="WP_013460674.1">
    <property type="nucleotide sequence ID" value="NC_014762.1"/>
</dbReference>